<dbReference type="PANTHER" id="PTHR43839">
    <property type="entry name" value="OPPC IN A BINDING PROTEIN-DEPENDENT TRANSPORT SYSTEM"/>
    <property type="match status" value="1"/>
</dbReference>
<dbReference type="Pfam" id="PF00528">
    <property type="entry name" value="BPD_transp_1"/>
    <property type="match status" value="1"/>
</dbReference>
<keyword evidence="2 5" id="KW-0812">Transmembrane</keyword>
<comment type="caution">
    <text evidence="8">The sequence shown here is derived from an EMBL/GenBank/DDBJ whole genome shotgun (WGS) entry which is preliminary data.</text>
</comment>
<keyword evidence="5" id="KW-0813">Transport</keyword>
<feature type="transmembrane region" description="Helical" evidence="5">
    <location>
        <begin position="191"/>
        <end position="214"/>
    </location>
</feature>
<comment type="similarity">
    <text evidence="5">Belongs to the binding-protein-dependent transport system permease family.</text>
</comment>
<dbReference type="CDD" id="cd06261">
    <property type="entry name" value="TM_PBP2"/>
    <property type="match status" value="1"/>
</dbReference>
<dbReference type="InterPro" id="IPR035906">
    <property type="entry name" value="MetI-like_sf"/>
</dbReference>
<comment type="subcellular location">
    <subcellularLocation>
        <location evidence="1 5">Cell membrane</location>
        <topology evidence="1 5">Multi-pass membrane protein</topology>
    </subcellularLocation>
</comment>
<dbReference type="InterPro" id="IPR000515">
    <property type="entry name" value="MetI-like"/>
</dbReference>
<feature type="transmembrane region" description="Helical" evidence="5">
    <location>
        <begin position="362"/>
        <end position="383"/>
    </location>
</feature>
<dbReference type="EMBL" id="JBAMYC010000001">
    <property type="protein sequence ID" value="MEI1246967.1"/>
    <property type="molecule type" value="Genomic_DNA"/>
</dbReference>
<keyword evidence="9" id="KW-1185">Reference proteome</keyword>
<evidence type="ECO:0000256" key="6">
    <source>
        <dbReference type="SAM" id="MobiDB-lite"/>
    </source>
</evidence>
<evidence type="ECO:0000313" key="9">
    <source>
        <dbReference type="Proteomes" id="UP001531129"/>
    </source>
</evidence>
<accession>A0ABU8CFF3</accession>
<feature type="region of interest" description="Disordered" evidence="6">
    <location>
        <begin position="1"/>
        <end position="23"/>
    </location>
</feature>
<dbReference type="InterPro" id="IPR025966">
    <property type="entry name" value="OppC_N"/>
</dbReference>
<sequence length="396" mass="42972">MSTHETFGTHAGPLHTVADGPSISPLKQGKTVSTAAIGPWRLVAGKLIRQKVAMVAGAIILFLYLVGLFAEFLAPALPITSRPQYTYAPPQGFSFFVEKPDGSSEFNFHVKGYKVEIDKVALRRTFVVDDTKVVPIGFFVKGATYDLWGLIPMNRHLIGPLNQNDPMYLLGADRLGRDVFSRLVYGTRVSMSIGLVGVAMSLILGVVLGSISGFYGGWVDTLIQRVIEVVSAMPTIPLWLGLAAAIPLTWSPVNVYFVITIIVSLLGWTSLAREVRGRFLALRSEDFVVAARLDGSSEARLIFRHILPSLTSHILAVVTLAVPTMIVAETSLSFLGIGLKPPVVSWGVLLQDAQNIRTVATAPWLLIWPSLAVVVAVLSFNFFGDGLRDAADPYDN</sequence>
<feature type="domain" description="ABC transmembrane type-1" evidence="7">
    <location>
        <begin position="187"/>
        <end position="384"/>
    </location>
</feature>
<reference evidence="8 9" key="1">
    <citation type="submission" date="2024-01" db="EMBL/GenBank/DDBJ databases">
        <title>Draft genome sequences of three bacterial strains isolated from Acacia saligna represent a potential new species within the genus Rhizobium.</title>
        <authorList>
            <person name="Tambong J.T."/>
            <person name="Mnasri B."/>
        </authorList>
    </citation>
    <scope>NUCLEOTIDE SEQUENCE [LARGE SCALE GENOMIC DNA]</scope>
    <source>
        <strain evidence="8 9">1AS12I</strain>
    </source>
</reference>
<dbReference type="PROSITE" id="PS50928">
    <property type="entry name" value="ABC_TM1"/>
    <property type="match status" value="1"/>
</dbReference>
<dbReference type="PANTHER" id="PTHR43839:SF3">
    <property type="entry name" value="OLIGOPEPTIDE ABC TRANSPORTER, PERMEASE PROTEIN"/>
    <property type="match status" value="1"/>
</dbReference>
<feature type="transmembrane region" description="Helical" evidence="5">
    <location>
        <begin position="52"/>
        <end position="74"/>
    </location>
</feature>
<evidence type="ECO:0000256" key="2">
    <source>
        <dbReference type="ARBA" id="ARBA00022692"/>
    </source>
</evidence>
<feature type="transmembrane region" description="Helical" evidence="5">
    <location>
        <begin position="306"/>
        <end position="326"/>
    </location>
</feature>
<dbReference type="Proteomes" id="UP001531129">
    <property type="component" value="Unassembled WGS sequence"/>
</dbReference>
<proteinExistence type="inferred from homology"/>
<evidence type="ECO:0000259" key="7">
    <source>
        <dbReference type="PROSITE" id="PS50928"/>
    </source>
</evidence>
<evidence type="ECO:0000256" key="3">
    <source>
        <dbReference type="ARBA" id="ARBA00022989"/>
    </source>
</evidence>
<name>A0ABU8CFF3_9HYPH</name>
<dbReference type="Pfam" id="PF12911">
    <property type="entry name" value="OppC_N"/>
    <property type="match status" value="1"/>
</dbReference>
<dbReference type="RefSeq" id="WP_335910185.1">
    <property type="nucleotide sequence ID" value="NZ_JBAMYB010000001.1"/>
</dbReference>
<keyword evidence="4 5" id="KW-0472">Membrane</keyword>
<evidence type="ECO:0000313" key="8">
    <source>
        <dbReference type="EMBL" id="MEI1246967.1"/>
    </source>
</evidence>
<evidence type="ECO:0000256" key="4">
    <source>
        <dbReference type="ARBA" id="ARBA00023136"/>
    </source>
</evidence>
<gene>
    <name evidence="8" type="ORF">V8Q02_02850</name>
</gene>
<evidence type="ECO:0000256" key="1">
    <source>
        <dbReference type="ARBA" id="ARBA00004651"/>
    </source>
</evidence>
<protein>
    <submittedName>
        <fullName evidence="8">ABC transporter permease</fullName>
    </submittedName>
</protein>
<dbReference type="Gene3D" id="1.10.3720.10">
    <property type="entry name" value="MetI-like"/>
    <property type="match status" value="1"/>
</dbReference>
<evidence type="ECO:0000256" key="5">
    <source>
        <dbReference type="RuleBase" id="RU363032"/>
    </source>
</evidence>
<feature type="transmembrane region" description="Helical" evidence="5">
    <location>
        <begin position="332"/>
        <end position="350"/>
    </location>
</feature>
<feature type="transmembrane region" description="Helical" evidence="5">
    <location>
        <begin position="226"/>
        <end position="247"/>
    </location>
</feature>
<organism evidence="8 9">
    <name type="scientific">Rhizobium aouanii</name>
    <dbReference type="NCBI Taxonomy" id="3118145"/>
    <lineage>
        <taxon>Bacteria</taxon>
        <taxon>Pseudomonadati</taxon>
        <taxon>Pseudomonadota</taxon>
        <taxon>Alphaproteobacteria</taxon>
        <taxon>Hyphomicrobiales</taxon>
        <taxon>Rhizobiaceae</taxon>
        <taxon>Rhizobium/Agrobacterium group</taxon>
        <taxon>Rhizobium</taxon>
    </lineage>
</organism>
<keyword evidence="3 5" id="KW-1133">Transmembrane helix</keyword>
<dbReference type="SUPFAM" id="SSF161098">
    <property type="entry name" value="MetI-like"/>
    <property type="match status" value="1"/>
</dbReference>
<feature type="transmembrane region" description="Helical" evidence="5">
    <location>
        <begin position="253"/>
        <end position="271"/>
    </location>
</feature>